<name>A0A8D0NP90_PIG</name>
<organism evidence="2 3">
    <name type="scientific">Sus scrofa</name>
    <name type="common">Pig</name>
    <dbReference type="NCBI Taxonomy" id="9823"/>
    <lineage>
        <taxon>Eukaryota</taxon>
        <taxon>Metazoa</taxon>
        <taxon>Chordata</taxon>
        <taxon>Craniata</taxon>
        <taxon>Vertebrata</taxon>
        <taxon>Euteleostomi</taxon>
        <taxon>Mammalia</taxon>
        <taxon>Eutheria</taxon>
        <taxon>Laurasiatheria</taxon>
        <taxon>Artiodactyla</taxon>
        <taxon>Suina</taxon>
        <taxon>Suidae</taxon>
        <taxon>Sus</taxon>
    </lineage>
</organism>
<reference evidence="2" key="1">
    <citation type="submission" date="2025-08" db="UniProtKB">
        <authorList>
            <consortium name="Ensembl"/>
        </authorList>
    </citation>
    <scope>IDENTIFICATION</scope>
</reference>
<evidence type="ECO:0000313" key="2">
    <source>
        <dbReference type="Ensembl" id="ENSSSCP00015021524.1"/>
    </source>
</evidence>
<dbReference type="AlphaFoldDB" id="A0A8D0NP90"/>
<feature type="compositionally biased region" description="Basic and acidic residues" evidence="1">
    <location>
        <begin position="12"/>
        <end position="38"/>
    </location>
</feature>
<feature type="compositionally biased region" description="Basic and acidic residues" evidence="1">
    <location>
        <begin position="123"/>
        <end position="142"/>
    </location>
</feature>
<accession>A0A8D0NP90</accession>
<dbReference type="Ensembl" id="ENSSSCT00015053694.1">
    <property type="protein sequence ID" value="ENSSSCP00015021524.1"/>
    <property type="gene ID" value="ENSSSCG00015040308.1"/>
</dbReference>
<feature type="region of interest" description="Disordered" evidence="1">
    <location>
        <begin position="1"/>
        <end position="156"/>
    </location>
</feature>
<evidence type="ECO:0000313" key="3">
    <source>
        <dbReference type="Proteomes" id="UP000694726"/>
    </source>
</evidence>
<protein>
    <submittedName>
        <fullName evidence="2">Uncharacterized protein</fullName>
    </submittedName>
</protein>
<sequence length="156" mass="16469">VGEGQHAGGDVQLRDHLDGAQQERGDAQEAPRRPDEHAGGLGPVAPPPPPPAGHGVHQRAVAVPADGHHQEDADEQVGLDDAVDHAAEGGSERPVESVPDGLGPEGQAQGEHQVRSGQVGQVDFRRVQTPSRHEEDRQHEEVSQQAARADGHDASW</sequence>
<feature type="compositionally biased region" description="Basic and acidic residues" evidence="1">
    <location>
        <begin position="82"/>
        <end position="95"/>
    </location>
</feature>
<evidence type="ECO:0000256" key="1">
    <source>
        <dbReference type="SAM" id="MobiDB-lite"/>
    </source>
</evidence>
<dbReference type="Proteomes" id="UP000694726">
    <property type="component" value="Unplaced"/>
</dbReference>
<proteinExistence type="predicted"/>